<evidence type="ECO:0000256" key="7">
    <source>
        <dbReference type="HAMAP-Rule" id="MF_00020"/>
    </source>
</evidence>
<dbReference type="EMBL" id="DVMM01000099">
    <property type="protein sequence ID" value="HIU29626.1"/>
    <property type="molecule type" value="Genomic_DNA"/>
</dbReference>
<reference evidence="9" key="1">
    <citation type="submission" date="2020-10" db="EMBL/GenBank/DDBJ databases">
        <authorList>
            <person name="Gilroy R."/>
        </authorList>
    </citation>
    <scope>NUCLEOTIDE SEQUENCE</scope>
    <source>
        <strain evidence="9">CHK195-4489</strain>
    </source>
</reference>
<dbReference type="PIRSF" id="PIRSF000722">
    <property type="entry name" value="Acetate_prop_kin"/>
    <property type="match status" value="1"/>
</dbReference>
<comment type="pathway">
    <text evidence="7">Metabolic intermediate biosynthesis; acetyl-CoA biosynthesis; acetyl-CoA from acetate: step 1/2.</text>
</comment>
<comment type="similarity">
    <text evidence="1 7 8">Belongs to the acetokinase family.</text>
</comment>
<accession>A0A9D1I740</accession>
<dbReference type="Proteomes" id="UP000824089">
    <property type="component" value="Unassembled WGS sequence"/>
</dbReference>
<keyword evidence="3 7" id="KW-0808">Transferase</keyword>
<comment type="subunit">
    <text evidence="7">Homodimer.</text>
</comment>
<dbReference type="GO" id="GO:0005737">
    <property type="term" value="C:cytoplasm"/>
    <property type="evidence" value="ECO:0007669"/>
    <property type="project" value="UniProtKB-SubCell"/>
</dbReference>
<feature type="binding site" evidence="7">
    <location>
        <begin position="331"/>
        <end position="335"/>
    </location>
    <ligand>
        <name>ATP</name>
        <dbReference type="ChEBI" id="CHEBI:30616"/>
    </ligand>
</feature>
<dbReference type="NCBIfam" id="TIGR00016">
    <property type="entry name" value="ackA"/>
    <property type="match status" value="1"/>
</dbReference>
<dbReference type="GO" id="GO:0000287">
    <property type="term" value="F:magnesium ion binding"/>
    <property type="evidence" value="ECO:0007669"/>
    <property type="project" value="UniProtKB-UniRule"/>
</dbReference>
<feature type="binding site" evidence="7">
    <location>
        <position position="91"/>
    </location>
    <ligand>
        <name>substrate</name>
    </ligand>
</feature>
<evidence type="ECO:0000313" key="10">
    <source>
        <dbReference type="Proteomes" id="UP000824089"/>
    </source>
</evidence>
<sequence>MNILVINCGSSSLKYQLIDSKNENVLAKGLCDRIGIDDSFVKQTVTGKDAKVFEVELKDHNAAIAEVVKALTDKEYGVIDSLDDISAVGHRIVHGGERFHESVIIDDEVMKAIEECVPLAPLHNPPNIIGIRACQAAMKGVPQIAVFDTAFHQTMPKEAYMYALPYDYYKKYGIRKYGFHGTSHKYVAERCAALMGKPLEALKIITCHIGNGGSIAAIRGGKCMDTSMGFTPLDGLEMGTRSGILDPAVVLFLMENEGLSSKEMNAVLNKKSGLLGVSGVSSDMRDVTTAMKEGNSRAKLALQIFAYRVKSYIGQYAAVMNGVDAVVFTAGIGENDGEARLACASGLEYLGLKVDPAKNAVKGGEVEISTDDSAVKVFVIATNEELAIARETARLLAK</sequence>
<dbReference type="GO" id="GO:0006085">
    <property type="term" value="P:acetyl-CoA biosynthetic process"/>
    <property type="evidence" value="ECO:0007669"/>
    <property type="project" value="UniProtKB-UniRule"/>
</dbReference>
<dbReference type="EC" id="2.7.2.1" evidence="7"/>
<dbReference type="InterPro" id="IPR004372">
    <property type="entry name" value="Ac/propionate_kinase"/>
</dbReference>
<dbReference type="InterPro" id="IPR043129">
    <property type="entry name" value="ATPase_NBD"/>
</dbReference>
<feature type="binding site" evidence="7">
    <location>
        <position position="14"/>
    </location>
    <ligand>
        <name>ATP</name>
        <dbReference type="ChEBI" id="CHEBI:30616"/>
    </ligand>
</feature>
<dbReference type="GO" id="GO:0005524">
    <property type="term" value="F:ATP binding"/>
    <property type="evidence" value="ECO:0007669"/>
    <property type="project" value="UniProtKB-KW"/>
</dbReference>
<keyword evidence="4 7" id="KW-0547">Nucleotide-binding</keyword>
<reference evidence="9" key="2">
    <citation type="journal article" date="2021" name="PeerJ">
        <title>Extensive microbial diversity within the chicken gut microbiome revealed by metagenomics and culture.</title>
        <authorList>
            <person name="Gilroy R."/>
            <person name="Ravi A."/>
            <person name="Getino M."/>
            <person name="Pursley I."/>
            <person name="Horton D.L."/>
            <person name="Alikhan N.F."/>
            <person name="Baker D."/>
            <person name="Gharbi K."/>
            <person name="Hall N."/>
            <person name="Watson M."/>
            <person name="Adriaenssens E.M."/>
            <person name="Foster-Nyarko E."/>
            <person name="Jarju S."/>
            <person name="Secka A."/>
            <person name="Antonio M."/>
            <person name="Oren A."/>
            <person name="Chaudhuri R.R."/>
            <person name="La Ragione R."/>
            <person name="Hildebrand F."/>
            <person name="Pallen M.J."/>
        </authorList>
    </citation>
    <scope>NUCLEOTIDE SEQUENCE</scope>
    <source>
        <strain evidence="9">CHK195-4489</strain>
    </source>
</reference>
<keyword evidence="7" id="KW-0479">Metal-binding</keyword>
<comment type="catalytic activity">
    <reaction evidence="7">
        <text>acetate + ATP = acetyl phosphate + ADP</text>
        <dbReference type="Rhea" id="RHEA:11352"/>
        <dbReference type="ChEBI" id="CHEBI:22191"/>
        <dbReference type="ChEBI" id="CHEBI:30089"/>
        <dbReference type="ChEBI" id="CHEBI:30616"/>
        <dbReference type="ChEBI" id="CHEBI:456216"/>
        <dbReference type="EC" id="2.7.2.1"/>
    </reaction>
</comment>
<dbReference type="InterPro" id="IPR023865">
    <property type="entry name" value="Aliphatic_acid_kinase_CS"/>
</dbReference>
<dbReference type="HAMAP" id="MF_00020">
    <property type="entry name" value="Acetate_kinase"/>
    <property type="match status" value="1"/>
</dbReference>
<evidence type="ECO:0000256" key="2">
    <source>
        <dbReference type="ARBA" id="ARBA00022490"/>
    </source>
</evidence>
<name>A0A9D1I740_9CLOT</name>
<dbReference type="AlphaFoldDB" id="A0A9D1I740"/>
<comment type="subcellular location">
    <subcellularLocation>
        <location evidence="7">Cytoplasm</location>
    </subcellularLocation>
</comment>
<comment type="caution">
    <text evidence="9">The sequence shown here is derived from an EMBL/GenBank/DDBJ whole genome shotgun (WGS) entry which is preliminary data.</text>
</comment>
<proteinExistence type="inferred from homology"/>
<dbReference type="GO" id="GO:0006083">
    <property type="term" value="P:acetate metabolic process"/>
    <property type="evidence" value="ECO:0007669"/>
    <property type="project" value="TreeGrafter"/>
</dbReference>
<evidence type="ECO:0000256" key="4">
    <source>
        <dbReference type="ARBA" id="ARBA00022741"/>
    </source>
</evidence>
<evidence type="ECO:0000256" key="5">
    <source>
        <dbReference type="ARBA" id="ARBA00022777"/>
    </source>
</evidence>
<gene>
    <name evidence="7" type="primary">ackA</name>
    <name evidence="9" type="ORF">IAD50_04950</name>
</gene>
<protein>
    <recommendedName>
        <fullName evidence="7">Acetate kinase</fullName>
        <ecNumber evidence="7">2.7.2.1</ecNumber>
    </recommendedName>
    <alternativeName>
        <fullName evidence="7">Acetokinase</fullName>
    </alternativeName>
</protein>
<dbReference type="Pfam" id="PF00871">
    <property type="entry name" value="Acetate_kinase"/>
    <property type="match status" value="1"/>
</dbReference>
<feature type="active site" description="Proton donor/acceptor" evidence="7">
    <location>
        <position position="148"/>
    </location>
</feature>
<dbReference type="PROSITE" id="PS01075">
    <property type="entry name" value="ACETATE_KINASE_1"/>
    <property type="match status" value="1"/>
</dbReference>
<feature type="site" description="Transition state stabilizer" evidence="7">
    <location>
        <position position="241"/>
    </location>
</feature>
<evidence type="ECO:0000256" key="8">
    <source>
        <dbReference type="RuleBase" id="RU003835"/>
    </source>
</evidence>
<dbReference type="Gene3D" id="3.30.420.40">
    <property type="match status" value="2"/>
</dbReference>
<dbReference type="GO" id="GO:0008776">
    <property type="term" value="F:acetate kinase activity"/>
    <property type="evidence" value="ECO:0007669"/>
    <property type="project" value="UniProtKB-UniRule"/>
</dbReference>
<keyword evidence="7" id="KW-0460">Magnesium</keyword>
<keyword evidence="5 7" id="KW-0418">Kinase</keyword>
<dbReference type="CDD" id="cd24010">
    <property type="entry name" value="ASKHA_NBD_AcK_PK"/>
    <property type="match status" value="1"/>
</dbReference>
<comment type="cofactor">
    <cofactor evidence="7">
        <name>Mg(2+)</name>
        <dbReference type="ChEBI" id="CHEBI:18420"/>
    </cofactor>
    <cofactor evidence="7">
        <name>Mn(2+)</name>
        <dbReference type="ChEBI" id="CHEBI:29035"/>
    </cofactor>
    <text evidence="7">Mg(2+). Can also accept Mn(2+).</text>
</comment>
<evidence type="ECO:0000256" key="3">
    <source>
        <dbReference type="ARBA" id="ARBA00022679"/>
    </source>
</evidence>
<dbReference type="PANTHER" id="PTHR21060">
    <property type="entry name" value="ACETATE KINASE"/>
    <property type="match status" value="1"/>
</dbReference>
<keyword evidence="2 7" id="KW-0963">Cytoplasm</keyword>
<dbReference type="SUPFAM" id="SSF53067">
    <property type="entry name" value="Actin-like ATPase domain"/>
    <property type="match status" value="2"/>
</dbReference>
<dbReference type="PANTHER" id="PTHR21060:SF15">
    <property type="entry name" value="ACETATE KINASE-RELATED"/>
    <property type="match status" value="1"/>
</dbReference>
<feature type="site" description="Transition state stabilizer" evidence="7">
    <location>
        <position position="180"/>
    </location>
</feature>
<keyword evidence="6 7" id="KW-0067">ATP-binding</keyword>
<evidence type="ECO:0000256" key="6">
    <source>
        <dbReference type="ARBA" id="ARBA00022840"/>
    </source>
</evidence>
<feature type="binding site" evidence="7">
    <location>
        <position position="7"/>
    </location>
    <ligand>
        <name>Mg(2+)</name>
        <dbReference type="ChEBI" id="CHEBI:18420"/>
    </ligand>
</feature>
<organism evidence="9 10">
    <name type="scientific">Candidatus Egerieisoma faecipullorum</name>
    <dbReference type="NCBI Taxonomy" id="2840963"/>
    <lineage>
        <taxon>Bacteria</taxon>
        <taxon>Bacillati</taxon>
        <taxon>Bacillota</taxon>
        <taxon>Clostridia</taxon>
        <taxon>Eubacteriales</taxon>
        <taxon>Clostridiaceae</taxon>
        <taxon>Clostridiaceae incertae sedis</taxon>
        <taxon>Candidatus Egerieisoma</taxon>
    </lineage>
</organism>
<dbReference type="PROSITE" id="PS01076">
    <property type="entry name" value="ACETATE_KINASE_2"/>
    <property type="match status" value="1"/>
</dbReference>
<comment type="function">
    <text evidence="7">Catalyzes the formation of acetyl phosphate from acetate and ATP. Can also catalyze the reverse reaction.</text>
</comment>
<dbReference type="PRINTS" id="PR00471">
    <property type="entry name" value="ACETATEKNASE"/>
</dbReference>
<feature type="binding site" evidence="7">
    <location>
        <begin position="283"/>
        <end position="285"/>
    </location>
    <ligand>
        <name>ATP</name>
        <dbReference type="ChEBI" id="CHEBI:30616"/>
    </ligand>
</feature>
<feature type="binding site" evidence="7">
    <location>
        <begin position="208"/>
        <end position="212"/>
    </location>
    <ligand>
        <name>ATP</name>
        <dbReference type="ChEBI" id="CHEBI:30616"/>
    </ligand>
</feature>
<evidence type="ECO:0000256" key="1">
    <source>
        <dbReference type="ARBA" id="ARBA00008748"/>
    </source>
</evidence>
<dbReference type="InterPro" id="IPR000890">
    <property type="entry name" value="Aliphatic_acid_kin_short-chain"/>
</dbReference>
<evidence type="ECO:0000313" key="9">
    <source>
        <dbReference type="EMBL" id="HIU29626.1"/>
    </source>
</evidence>
<feature type="binding site" evidence="7">
    <location>
        <position position="384"/>
    </location>
    <ligand>
        <name>Mg(2+)</name>
        <dbReference type="ChEBI" id="CHEBI:18420"/>
    </ligand>
</feature>